<protein>
    <submittedName>
        <fullName evidence="1">IL17B protein</fullName>
    </submittedName>
</protein>
<evidence type="ECO:0000313" key="1">
    <source>
        <dbReference type="EMBL" id="KAG2455904.1"/>
    </source>
</evidence>
<dbReference type="EMBL" id="JAATIS010009265">
    <property type="protein sequence ID" value="KAG2455904.1"/>
    <property type="molecule type" value="Genomic_DNA"/>
</dbReference>
<organism evidence="1 2">
    <name type="scientific">Polypterus senegalus</name>
    <name type="common">Senegal bichir</name>
    <dbReference type="NCBI Taxonomy" id="55291"/>
    <lineage>
        <taxon>Eukaryota</taxon>
        <taxon>Metazoa</taxon>
        <taxon>Chordata</taxon>
        <taxon>Craniata</taxon>
        <taxon>Vertebrata</taxon>
        <taxon>Euteleostomi</taxon>
        <taxon>Actinopterygii</taxon>
        <taxon>Polypteriformes</taxon>
        <taxon>Polypteridae</taxon>
        <taxon>Polypterus</taxon>
    </lineage>
</organism>
<feature type="non-terminal residue" evidence="1">
    <location>
        <position position="1"/>
    </location>
</feature>
<name>A0A8X7WUM6_POLSE</name>
<evidence type="ECO:0000313" key="2">
    <source>
        <dbReference type="Proteomes" id="UP000886611"/>
    </source>
</evidence>
<keyword evidence="2" id="KW-1185">Reference proteome</keyword>
<gene>
    <name evidence="1" type="primary">Il17b</name>
    <name evidence="1" type="ORF">GTO96_0007161</name>
</gene>
<dbReference type="Proteomes" id="UP000886611">
    <property type="component" value="Unassembled WGS sequence"/>
</dbReference>
<comment type="caution">
    <text evidence="1">The sequence shown here is derived from an EMBL/GenBank/DDBJ whole genome shotgun (WGS) entry which is preliminary data.</text>
</comment>
<reference evidence="1 2" key="1">
    <citation type="journal article" date="2021" name="Cell">
        <title>Tracing the genetic footprints of vertebrate landing in non-teleost ray-finned fishes.</title>
        <authorList>
            <person name="Bi X."/>
            <person name="Wang K."/>
            <person name="Yang L."/>
            <person name="Pan H."/>
            <person name="Jiang H."/>
            <person name="Wei Q."/>
            <person name="Fang M."/>
            <person name="Yu H."/>
            <person name="Zhu C."/>
            <person name="Cai Y."/>
            <person name="He Y."/>
            <person name="Gan X."/>
            <person name="Zeng H."/>
            <person name="Yu D."/>
            <person name="Zhu Y."/>
            <person name="Jiang H."/>
            <person name="Qiu Q."/>
            <person name="Yang H."/>
            <person name="Zhang Y.E."/>
            <person name="Wang W."/>
            <person name="Zhu M."/>
            <person name="He S."/>
            <person name="Zhang G."/>
        </authorList>
    </citation>
    <scope>NUCLEOTIDE SEQUENCE [LARGE SCALE GENOMIC DNA]</scope>
    <source>
        <strain evidence="1">Bchr_013</strain>
    </source>
</reference>
<dbReference type="AlphaFoldDB" id="A0A8X7WUM6"/>
<feature type="non-terminal residue" evidence="1">
    <location>
        <position position="288"/>
    </location>
</feature>
<proteinExistence type="predicted"/>
<sequence>MTSHIFQSVGMMIVSQMKAKIACNARRTALHPEWRSSLQIPQIPAAFPTLSWFTTCAISVRLCGSQLIGGSASGIVDPEMSSVLAGGSALNSCSNQPAQQVTTAAPSVKLLLLLSFCLSIDPLVNNKRRKTDNNEKKKARGIESVTTNNRPADPVNSVTTLGKGERVLEEDFERSIDDMVQQLRNNSELSGNKCEISLRIWVSNRRSLSPWSYSRVIMKQNSLQQQQAQDRKQSPMWISFILGHLRIKPFQKSLDDECYTTSASGFMARTSTHLKAHKDKVEAGESTD</sequence>
<accession>A0A8X7WUM6</accession>